<evidence type="ECO:0000313" key="2">
    <source>
        <dbReference type="Proteomes" id="UP001595722"/>
    </source>
</evidence>
<protein>
    <submittedName>
        <fullName evidence="1">DUF2256 domain-containing protein</fullName>
    </submittedName>
</protein>
<dbReference type="Proteomes" id="UP001595722">
    <property type="component" value="Unassembled WGS sequence"/>
</dbReference>
<dbReference type="PANTHER" id="PTHR37463">
    <property type="entry name" value="GSL3115 PROTEIN"/>
    <property type="match status" value="1"/>
</dbReference>
<gene>
    <name evidence="1" type="ORF">ACFOMG_15775</name>
</gene>
<proteinExistence type="predicted"/>
<accession>A0ABV7VVK6</accession>
<reference evidence="2" key="1">
    <citation type="journal article" date="2019" name="Int. J. Syst. Evol. Microbiol.">
        <title>The Global Catalogue of Microorganisms (GCM) 10K type strain sequencing project: providing services to taxonomists for standard genome sequencing and annotation.</title>
        <authorList>
            <consortium name="The Broad Institute Genomics Platform"/>
            <consortium name="The Broad Institute Genome Sequencing Center for Infectious Disease"/>
            <person name="Wu L."/>
            <person name="Ma J."/>
        </authorList>
    </citation>
    <scope>NUCLEOTIDE SEQUENCE [LARGE SCALE GENOMIC DNA]</scope>
    <source>
        <strain evidence="2">KCTC 42424</strain>
    </source>
</reference>
<dbReference type="PANTHER" id="PTHR37463:SF1">
    <property type="entry name" value="DUF2256 DOMAIN-CONTAINING PROTEIN"/>
    <property type="match status" value="1"/>
</dbReference>
<sequence length="69" mass="8209">MAHKKTQLPEKICLHCQRPFAWRKKWQRCWQEVRFCSQRCKQTFKSLQKQPSHAASSNLCAAGQVEDEF</sequence>
<dbReference type="EMBL" id="JBHRYB010000015">
    <property type="protein sequence ID" value="MFC3681564.1"/>
    <property type="molecule type" value="Genomic_DNA"/>
</dbReference>
<name>A0ABV7VVK6_9GAMM</name>
<comment type="caution">
    <text evidence="1">The sequence shown here is derived from an EMBL/GenBank/DDBJ whole genome shotgun (WGS) entry which is preliminary data.</text>
</comment>
<organism evidence="1 2">
    <name type="scientific">Bacterioplanoides pacificum</name>
    <dbReference type="NCBI Taxonomy" id="1171596"/>
    <lineage>
        <taxon>Bacteria</taxon>
        <taxon>Pseudomonadati</taxon>
        <taxon>Pseudomonadota</taxon>
        <taxon>Gammaproteobacteria</taxon>
        <taxon>Oceanospirillales</taxon>
        <taxon>Oceanospirillaceae</taxon>
        <taxon>Bacterioplanoides</taxon>
    </lineage>
</organism>
<evidence type="ECO:0000313" key="1">
    <source>
        <dbReference type="EMBL" id="MFC3681564.1"/>
    </source>
</evidence>
<dbReference type="InterPro" id="IPR017136">
    <property type="entry name" value="UCP037205"/>
</dbReference>
<keyword evidence="2" id="KW-1185">Reference proteome</keyword>
<dbReference type="Pfam" id="PF10013">
    <property type="entry name" value="DUF2256"/>
    <property type="match status" value="1"/>
</dbReference>
<dbReference type="RefSeq" id="WP_376868040.1">
    <property type="nucleotide sequence ID" value="NZ_JBHRYB010000015.1"/>
</dbReference>